<evidence type="ECO:0000313" key="4">
    <source>
        <dbReference type="Proteomes" id="UP000253805"/>
    </source>
</evidence>
<feature type="domain" description="Alpha/beta hydrolase fold-3" evidence="2">
    <location>
        <begin position="86"/>
        <end position="291"/>
    </location>
</feature>
<reference evidence="3 4" key="1">
    <citation type="journal article" date="2018" name="Elife">
        <title>Discovery and characterization of a prevalent human gut bacterial enzyme sufficient for the inactivation of a family of plant toxins.</title>
        <authorList>
            <person name="Koppel N."/>
            <person name="Bisanz J.E."/>
            <person name="Pandelia M.E."/>
            <person name="Turnbaugh P.J."/>
            <person name="Balskus E.P."/>
        </authorList>
    </citation>
    <scope>NUCLEOTIDE SEQUENCE [LARGE SCALE GENOMIC DNA]</scope>
    <source>
        <strain evidence="3 4">OB21 GAM 11</strain>
    </source>
</reference>
<dbReference type="Pfam" id="PF07859">
    <property type="entry name" value="Abhydrolase_3"/>
    <property type="match status" value="1"/>
</dbReference>
<dbReference type="InterPro" id="IPR013094">
    <property type="entry name" value="AB_hydrolase_3"/>
</dbReference>
<dbReference type="PANTHER" id="PTHR48081">
    <property type="entry name" value="AB HYDROLASE SUPERFAMILY PROTEIN C4A8.06C"/>
    <property type="match status" value="1"/>
</dbReference>
<organism evidence="3 4">
    <name type="scientific">Adlercreutzia equolifaciens subsp. celatus</name>
    <dbReference type="NCBI Taxonomy" id="394340"/>
    <lineage>
        <taxon>Bacteria</taxon>
        <taxon>Bacillati</taxon>
        <taxon>Actinomycetota</taxon>
        <taxon>Coriobacteriia</taxon>
        <taxon>Eggerthellales</taxon>
        <taxon>Eggerthellaceae</taxon>
        <taxon>Adlercreutzia</taxon>
    </lineage>
</organism>
<accession>A0A369NXT8</accession>
<dbReference type="AlphaFoldDB" id="A0A369NXT8"/>
<comment type="caution">
    <text evidence="3">The sequence shown here is derived from an EMBL/GenBank/DDBJ whole genome shotgun (WGS) entry which is preliminary data.</text>
</comment>
<sequence length="313" mass="34613">MRGMTYRYHPELQELVDDPAGFPPAEKFVGTLEEMRAFADPLYAEMRDLPLAEGVVARDVEIETADGYPMRARWYRKEGSDARSAVMYVHGGGMILMGIDEMDADISRYVALSGVPFLSIGYRLAPEHPRPQAEDALDGYLWLIGHADELGIDAHRVAIMGDSGGAGIAAGAAILARDRGVPLAKQILIYPMLDDRTVACDDELDGLAHVWFAENNKMAWEAVLGERRGTDEVLPCEAPARNESFEGLAPAFLEVGELDLFRDETIEYAKRLMAAHVPAELHVLTGLTHTFDTFPLPIADKAFEYRSYVISQL</sequence>
<evidence type="ECO:0000313" key="3">
    <source>
        <dbReference type="EMBL" id="RDC41905.1"/>
    </source>
</evidence>
<protein>
    <submittedName>
        <fullName evidence="3">Alpha/beta hydrolase</fullName>
    </submittedName>
</protein>
<keyword evidence="1 3" id="KW-0378">Hydrolase</keyword>
<gene>
    <name evidence="3" type="ORF">C1850_10720</name>
</gene>
<evidence type="ECO:0000256" key="1">
    <source>
        <dbReference type="ARBA" id="ARBA00022801"/>
    </source>
</evidence>
<dbReference type="GO" id="GO:0016787">
    <property type="term" value="F:hydrolase activity"/>
    <property type="evidence" value="ECO:0007669"/>
    <property type="project" value="UniProtKB-KW"/>
</dbReference>
<dbReference type="PANTHER" id="PTHR48081:SF8">
    <property type="entry name" value="ALPHA_BETA HYDROLASE FOLD-3 DOMAIN-CONTAINING PROTEIN-RELATED"/>
    <property type="match status" value="1"/>
</dbReference>
<proteinExistence type="predicted"/>
<name>A0A369NXT8_9ACTN</name>
<dbReference type="Proteomes" id="UP000253805">
    <property type="component" value="Unassembled WGS sequence"/>
</dbReference>
<evidence type="ECO:0000259" key="2">
    <source>
        <dbReference type="Pfam" id="PF07859"/>
    </source>
</evidence>
<dbReference type="InterPro" id="IPR050300">
    <property type="entry name" value="GDXG_lipolytic_enzyme"/>
</dbReference>
<dbReference type="SUPFAM" id="SSF53474">
    <property type="entry name" value="alpha/beta-Hydrolases"/>
    <property type="match status" value="1"/>
</dbReference>
<dbReference type="EMBL" id="PPUT01000037">
    <property type="protein sequence ID" value="RDC41905.1"/>
    <property type="molecule type" value="Genomic_DNA"/>
</dbReference>
<dbReference type="InterPro" id="IPR029058">
    <property type="entry name" value="AB_hydrolase_fold"/>
</dbReference>
<dbReference type="Gene3D" id="3.40.50.1820">
    <property type="entry name" value="alpha/beta hydrolase"/>
    <property type="match status" value="1"/>
</dbReference>